<dbReference type="Pfam" id="PF03992">
    <property type="entry name" value="ABM"/>
    <property type="match status" value="1"/>
</dbReference>
<dbReference type="InterPro" id="IPR007138">
    <property type="entry name" value="ABM_dom"/>
</dbReference>
<dbReference type="EMBL" id="QFPP01000283">
    <property type="protein sequence ID" value="PZQ69927.1"/>
    <property type="molecule type" value="Genomic_DNA"/>
</dbReference>
<accession>A0A2W5RHB1</accession>
<evidence type="ECO:0000259" key="1">
    <source>
        <dbReference type="Pfam" id="PF03992"/>
    </source>
</evidence>
<protein>
    <recommendedName>
        <fullName evidence="1">ABM domain-containing protein</fullName>
    </recommendedName>
</protein>
<feature type="domain" description="ABM" evidence="1">
    <location>
        <begin position="9"/>
        <end position="74"/>
    </location>
</feature>
<evidence type="ECO:0000313" key="2">
    <source>
        <dbReference type="EMBL" id="PZQ69927.1"/>
    </source>
</evidence>
<comment type="caution">
    <text evidence="2">The sequence shown here is derived from an EMBL/GenBank/DDBJ whole genome shotgun (WGS) entry which is preliminary data.</text>
</comment>
<dbReference type="InterPro" id="IPR011008">
    <property type="entry name" value="Dimeric_a/b-barrel"/>
</dbReference>
<dbReference type="SUPFAM" id="SSF54909">
    <property type="entry name" value="Dimeric alpha+beta barrel"/>
    <property type="match status" value="1"/>
</dbReference>
<name>A0A2W5RHB1_VARPD</name>
<reference evidence="2 3" key="1">
    <citation type="submission" date="2017-08" db="EMBL/GenBank/DDBJ databases">
        <title>Infants hospitalized years apart are colonized by the same room-sourced microbial strains.</title>
        <authorList>
            <person name="Brooks B."/>
            <person name="Olm M.R."/>
            <person name="Firek B.A."/>
            <person name="Baker R."/>
            <person name="Thomas B.C."/>
            <person name="Morowitz M.J."/>
            <person name="Banfield J.F."/>
        </authorList>
    </citation>
    <scope>NUCLEOTIDE SEQUENCE [LARGE SCALE GENOMIC DNA]</scope>
    <source>
        <strain evidence="2">S2_005_003_R2_41</strain>
    </source>
</reference>
<sequence>MNHVMRAWTFWIRAELRDECREHLENTKLPELRAIPGNLRTAAIFRDLGDGTTEVVVASLWDSLESIKAFAGPDYLKPTIDPADKGKLLDRDVIVRHYSIDAMDADVFERALGSPLPL</sequence>
<proteinExistence type="predicted"/>
<dbReference type="AlphaFoldDB" id="A0A2W5RHB1"/>
<dbReference type="Proteomes" id="UP000249135">
    <property type="component" value="Unassembled WGS sequence"/>
</dbReference>
<gene>
    <name evidence="2" type="ORF">DI563_19000</name>
</gene>
<evidence type="ECO:0000313" key="3">
    <source>
        <dbReference type="Proteomes" id="UP000249135"/>
    </source>
</evidence>
<organism evidence="2 3">
    <name type="scientific">Variovorax paradoxus</name>
    <dbReference type="NCBI Taxonomy" id="34073"/>
    <lineage>
        <taxon>Bacteria</taxon>
        <taxon>Pseudomonadati</taxon>
        <taxon>Pseudomonadota</taxon>
        <taxon>Betaproteobacteria</taxon>
        <taxon>Burkholderiales</taxon>
        <taxon>Comamonadaceae</taxon>
        <taxon>Variovorax</taxon>
    </lineage>
</organism>